<evidence type="ECO:0000256" key="8">
    <source>
        <dbReference type="ARBA" id="ARBA00022824"/>
    </source>
</evidence>
<dbReference type="InterPro" id="IPR007873">
    <property type="entry name" value="Glycosyltransferase_ALG3"/>
</dbReference>
<dbReference type="GO" id="GO:0052925">
    <property type="term" value="F:dol-P-Man:Man(5)GlcNAc(2)-PP-Dol alpha-1,3-mannosyltransferase activity"/>
    <property type="evidence" value="ECO:0007669"/>
    <property type="project" value="UniProtKB-EC"/>
</dbReference>
<dbReference type="HOGENOM" id="CLU_1116279_0_0_1"/>
<evidence type="ECO:0000256" key="1">
    <source>
        <dbReference type="ARBA" id="ARBA00004477"/>
    </source>
</evidence>
<evidence type="ECO:0000256" key="10">
    <source>
        <dbReference type="ARBA" id="ARBA00023136"/>
    </source>
</evidence>
<name>A0A075B1T4_ROZAC</name>
<dbReference type="PANTHER" id="PTHR12646:SF0">
    <property type="entry name" value="DOL-P-MAN:MAN(5)GLCNAC(2)-PP-DOL ALPHA-1,3-MANNOSYLTRANSFERASE"/>
    <property type="match status" value="1"/>
</dbReference>
<evidence type="ECO:0000256" key="14">
    <source>
        <dbReference type="RuleBase" id="RU364047"/>
    </source>
</evidence>
<evidence type="ECO:0000256" key="11">
    <source>
        <dbReference type="ARBA" id="ARBA00044743"/>
    </source>
</evidence>
<keyword evidence="8 14" id="KW-0256">Endoplasmic reticulum</keyword>
<keyword evidence="6 14" id="KW-0808">Transferase</keyword>
<sequence length="249" mass="28481">MSIPFIRNTSKLDAALKLMLILSKRTHSIYVLRMFNDPIAMIFFWQSVQALLENNLIVSALSLSLALGVKMNILLSFPGIFVALYVTKGFRKTFFYFTIVGAFQLLVAIPFLATFPLEYSSNAFNFKRKFLYEWTVNWKFLPENVFLSPSFSIPFPCVNSKKKGVHPWKLMRLSAVGLSKKDTLDLILNTALSILFLVFYNVTVPSTRLLPVRNFTEIKLAGVYTQLLNGYGMFIPLQKYLLLSCYAHI</sequence>
<keyword evidence="16" id="KW-1185">Reference proteome</keyword>
<dbReference type="EC" id="2.4.1.258" evidence="3 14"/>
<comment type="subcellular location">
    <subcellularLocation>
        <location evidence="1 14">Endoplasmic reticulum membrane</location>
        <topology evidence="1 14">Multi-pass membrane protein</topology>
    </subcellularLocation>
</comment>
<dbReference type="Proteomes" id="UP000030755">
    <property type="component" value="Unassembled WGS sequence"/>
</dbReference>
<dbReference type="EMBL" id="KE560919">
    <property type="protein sequence ID" value="EPZ34753.1"/>
    <property type="molecule type" value="Genomic_DNA"/>
</dbReference>
<comment type="similarity">
    <text evidence="13">Belongs to the glycosyltransferase ALG3 family.</text>
</comment>
<evidence type="ECO:0000256" key="2">
    <source>
        <dbReference type="ARBA" id="ARBA00004922"/>
    </source>
</evidence>
<organism evidence="15 16">
    <name type="scientific">Rozella allomycis (strain CSF55)</name>
    <dbReference type="NCBI Taxonomy" id="988480"/>
    <lineage>
        <taxon>Eukaryota</taxon>
        <taxon>Fungi</taxon>
        <taxon>Fungi incertae sedis</taxon>
        <taxon>Cryptomycota</taxon>
        <taxon>Cryptomycota incertae sedis</taxon>
        <taxon>Rozella</taxon>
    </lineage>
</organism>
<reference evidence="15 16" key="1">
    <citation type="journal article" date="2013" name="Curr. Biol.">
        <title>Shared signatures of parasitism and phylogenomics unite Cryptomycota and microsporidia.</title>
        <authorList>
            <person name="James T.Y."/>
            <person name="Pelin A."/>
            <person name="Bonen L."/>
            <person name="Ahrendt S."/>
            <person name="Sain D."/>
            <person name="Corradi N."/>
            <person name="Stajich J.E."/>
        </authorList>
    </citation>
    <scope>NUCLEOTIDE SEQUENCE [LARGE SCALE GENOMIC DNA]</scope>
    <source>
        <strain evidence="15 16">CSF55</strain>
    </source>
</reference>
<gene>
    <name evidence="15" type="ORF">O9G_004120</name>
</gene>
<comment type="catalytic activity">
    <reaction evidence="12 14">
        <text>an alpha-D-Man-(1-&gt;2)-alpha-D-Man-(1-&gt;2)-alpha-D-Man-(1-&gt;3)-[alpha-D-Man-(1-&gt;6)]-beta-D-Man-(1-&gt;4)-beta-D-GlcNAc-(1-&gt;4)-alpha-D-GlcNAc-diphospho-di-trans,poly-cis-dolichol + a di-trans,poly-cis-dolichyl beta-D-mannosyl phosphate = an alpha-D-Man-(1-&gt;2)-alpha-D-Man-(1-&gt;2)-alpha-D-Man-(1-&gt;3)-[alpha-D-Man-(1-&gt;3)-alpha-D-Man-(1-&gt;6)]-beta-D-Man-(1-&gt;4)-beta-D-GlcNAc-(1-&gt;4)-alpha-D-GlcNAc-diphospho-di-trans,poly-cis-dolichol + a di-trans,poly-cis-dolichyl phosphate + H(+)</text>
        <dbReference type="Rhea" id="RHEA:29527"/>
        <dbReference type="Rhea" id="RHEA-COMP:19498"/>
        <dbReference type="Rhea" id="RHEA-COMP:19501"/>
        <dbReference type="Rhea" id="RHEA-COMP:19516"/>
        <dbReference type="Rhea" id="RHEA-COMP:19517"/>
        <dbReference type="ChEBI" id="CHEBI:15378"/>
        <dbReference type="ChEBI" id="CHEBI:57683"/>
        <dbReference type="ChEBI" id="CHEBI:58211"/>
        <dbReference type="ChEBI" id="CHEBI:132515"/>
        <dbReference type="ChEBI" id="CHEBI:132516"/>
        <dbReference type="EC" id="2.4.1.258"/>
    </reaction>
    <physiologicalReaction direction="left-to-right" evidence="12 14">
        <dbReference type="Rhea" id="RHEA:29528"/>
    </physiologicalReaction>
</comment>
<comment type="pathway">
    <text evidence="2 14">Protein modification; protein glycosylation.</text>
</comment>
<keyword evidence="5 14" id="KW-0328">Glycosyltransferase</keyword>
<evidence type="ECO:0000256" key="9">
    <source>
        <dbReference type="ARBA" id="ARBA00022989"/>
    </source>
</evidence>
<evidence type="ECO:0000256" key="6">
    <source>
        <dbReference type="ARBA" id="ARBA00022679"/>
    </source>
</evidence>
<comment type="function">
    <text evidence="11 14">Dol-P-Man:Man(5)GlcNAc(2)-PP-Dol alpha-1,3-mannosyltransferase that operates in the biosynthetic pathway of dolichol-linked oligosaccharides, the glycan precursors employed in protein asparagine (N)-glycosylation. The assembly of dolichol-linked oligosaccharides begins on the cytosolic side of the endoplasmic reticulum membrane and finishes in its lumen. The sequential addition of sugars to dolichol pyrophosphate produces dolichol-linked oligosaccharides containing fourteen sugars, including two GlcNAcs, nine mannoses and three glucoses. Once assembled, the oligosaccharide is transferred from the lipid to nascent proteins by oligosaccharyltransferases. In the lumen of the endoplasmic reticulum, adds the first dolichyl beta-D-mannosyl phosphate derived mannose in an alpha-1,3 linkage to Man(5)GlcNAc(2)-PP-dolichol to produce Man(6)GlcNAc(2)-PP-dolichol.</text>
</comment>
<protein>
    <recommendedName>
        <fullName evidence="4 14">Dol-P-Man:Man(5)GlcNAc(2)-PP-Dol alpha-1,3-mannosyltransferase</fullName>
        <ecNumber evidence="3 14">2.4.1.258</ecNumber>
    </recommendedName>
    <alternativeName>
        <fullName evidence="14">Dol-P-Man-dependent alpha(1-3)-mannosyltransferase</fullName>
    </alternativeName>
</protein>
<feature type="transmembrane region" description="Helical" evidence="14">
    <location>
        <begin position="29"/>
        <end position="48"/>
    </location>
</feature>
<dbReference type="AlphaFoldDB" id="A0A075B1T4"/>
<accession>A0A075B1T4</accession>
<dbReference type="OrthoDB" id="20028at2759"/>
<feature type="transmembrane region" description="Helical" evidence="14">
    <location>
        <begin position="60"/>
        <end position="86"/>
    </location>
</feature>
<evidence type="ECO:0000256" key="5">
    <source>
        <dbReference type="ARBA" id="ARBA00022676"/>
    </source>
</evidence>
<dbReference type="UniPathway" id="UPA00378"/>
<evidence type="ECO:0000313" key="16">
    <source>
        <dbReference type="Proteomes" id="UP000030755"/>
    </source>
</evidence>
<evidence type="ECO:0000256" key="3">
    <source>
        <dbReference type="ARBA" id="ARBA00011964"/>
    </source>
</evidence>
<evidence type="ECO:0000313" key="15">
    <source>
        <dbReference type="EMBL" id="EPZ34753.1"/>
    </source>
</evidence>
<keyword evidence="10 14" id="KW-0472">Membrane</keyword>
<dbReference type="GO" id="GO:0005789">
    <property type="term" value="C:endoplasmic reticulum membrane"/>
    <property type="evidence" value="ECO:0007669"/>
    <property type="project" value="UniProtKB-SubCell"/>
</dbReference>
<feature type="transmembrane region" description="Helical" evidence="14">
    <location>
        <begin position="93"/>
        <end position="113"/>
    </location>
</feature>
<keyword evidence="7 14" id="KW-0812">Transmembrane</keyword>
<dbReference type="Pfam" id="PF05208">
    <property type="entry name" value="ALG3"/>
    <property type="match status" value="1"/>
</dbReference>
<dbReference type="PANTHER" id="PTHR12646">
    <property type="entry name" value="NOT56 - RELATED"/>
    <property type="match status" value="1"/>
</dbReference>
<keyword evidence="9 14" id="KW-1133">Transmembrane helix</keyword>
<evidence type="ECO:0000256" key="7">
    <source>
        <dbReference type="ARBA" id="ARBA00022692"/>
    </source>
</evidence>
<evidence type="ECO:0000256" key="13">
    <source>
        <dbReference type="ARBA" id="ARBA00093457"/>
    </source>
</evidence>
<evidence type="ECO:0000256" key="12">
    <source>
        <dbReference type="ARBA" id="ARBA00049506"/>
    </source>
</evidence>
<proteinExistence type="inferred from homology"/>
<evidence type="ECO:0000256" key="4">
    <source>
        <dbReference type="ARBA" id="ARBA00015561"/>
    </source>
</evidence>
<feature type="transmembrane region" description="Helical" evidence="14">
    <location>
        <begin position="186"/>
        <end position="204"/>
    </location>
</feature>
<dbReference type="STRING" id="988480.A0A075B1T4"/>